<dbReference type="InterPro" id="IPR018657">
    <property type="entry name" value="LarA-like_N"/>
</dbReference>
<dbReference type="Pfam" id="PF09861">
    <property type="entry name" value="Lar_N"/>
    <property type="match status" value="1"/>
</dbReference>
<reference evidence="2" key="1">
    <citation type="journal article" date="2022" name="Cell Host Microbe">
        <title>Colonization of the live biotherapeutic product VE303 and modulation of the microbiota and metabolites in healthy volunteers.</title>
        <authorList>
            <person name="Dsouza M."/>
            <person name="Menon R."/>
            <person name="Crossette E."/>
            <person name="Bhattarai S.K."/>
            <person name="Schneider J."/>
            <person name="Kim Y.G."/>
            <person name="Reddy S."/>
            <person name="Caballero S."/>
            <person name="Felix C."/>
            <person name="Cornacchione L."/>
            <person name="Hendrickson J."/>
            <person name="Watson A.R."/>
            <person name="Minot S.S."/>
            <person name="Greenfield N."/>
            <person name="Schopf L."/>
            <person name="Szabady R."/>
            <person name="Patarroyo J."/>
            <person name="Smith W."/>
            <person name="Harrison P."/>
            <person name="Kuijper E.J."/>
            <person name="Kelly C.P."/>
            <person name="Olle B."/>
            <person name="Bobilev D."/>
            <person name="Silber J.L."/>
            <person name="Bucci V."/>
            <person name="Roberts B."/>
            <person name="Faith J."/>
            <person name="Norman J.M."/>
        </authorList>
    </citation>
    <scope>NUCLEOTIDE SEQUENCE</scope>
    <source>
        <strain evidence="2">VE303-04</strain>
    </source>
</reference>
<name>A0AAW5F2H0_CLOSY</name>
<evidence type="ECO:0000313" key="3">
    <source>
        <dbReference type="Proteomes" id="UP001203136"/>
    </source>
</evidence>
<accession>A0AAW5F2H0</accession>
<dbReference type="Proteomes" id="UP001203136">
    <property type="component" value="Unassembled WGS sequence"/>
</dbReference>
<evidence type="ECO:0000259" key="1">
    <source>
        <dbReference type="Pfam" id="PF09861"/>
    </source>
</evidence>
<feature type="domain" description="LarA-like N-terminal" evidence="1">
    <location>
        <begin position="40"/>
        <end position="191"/>
    </location>
</feature>
<evidence type="ECO:0000313" key="2">
    <source>
        <dbReference type="EMBL" id="MCK0085648.1"/>
    </source>
</evidence>
<dbReference type="GO" id="GO:0050043">
    <property type="term" value="F:lactate racemase activity"/>
    <property type="evidence" value="ECO:0007669"/>
    <property type="project" value="InterPro"/>
</dbReference>
<protein>
    <submittedName>
        <fullName evidence="2">Lactate racemase domain-containing protein</fullName>
    </submittedName>
</protein>
<comment type="caution">
    <text evidence="2">The sequence shown here is derived from an EMBL/GenBank/DDBJ whole genome shotgun (WGS) entry which is preliminary data.</text>
</comment>
<sequence length="409" mass="45016">MPLMLEEDYQISLPSMHRVRQKFDRPRVEDPEGRIRSEFAKEEISGKIRKGQRVAVAVGSRGIRNLAFIVHSIIGEIKRCGGEPFIVSAMGSHGGGTEEGQREILTGYGITEEAMGVPVVTSLDVVEIGKLKSGTKVYFDKAAFEADLVVPVNRVKIHTDFVADIQSGLCKMLVIGLGNHVGCTSIHEESFDHFGEVLKEAAAMIMQSANIGFGVAVLENAYDETAWIEAVPAETMIEREKQLVKIAAGNMPTLMIPEIDVLIVEKIGKDISGCGYDPNILGKSFLLKEFILPVPKIDKMVLLDLSEETHGNGVGLGIFDITTRKVFDQLDYESIYANGIAVKDLDDCKIPVIARDEDEAVKIAVKVLRGANKEQLKIVRIESTLRLEYIEVSEALLPLIEADERLELV</sequence>
<dbReference type="EMBL" id="JAINVB010000001">
    <property type="protein sequence ID" value="MCK0085648.1"/>
    <property type="molecule type" value="Genomic_DNA"/>
</dbReference>
<dbReference type="AlphaFoldDB" id="A0AAW5F2H0"/>
<dbReference type="Gene3D" id="3.40.50.11440">
    <property type="match status" value="1"/>
</dbReference>
<dbReference type="GeneID" id="57971475"/>
<dbReference type="RefSeq" id="WP_003499733.1">
    <property type="nucleotide sequence ID" value="NZ_BAABZD010000004.1"/>
</dbReference>
<gene>
    <name evidence="2" type="ORF">K5I21_07140</name>
</gene>
<proteinExistence type="predicted"/>
<organism evidence="2 3">
    <name type="scientific">Clostridium symbiosum</name>
    <name type="common">Bacteroides symbiosus</name>
    <dbReference type="NCBI Taxonomy" id="1512"/>
    <lineage>
        <taxon>Bacteria</taxon>
        <taxon>Bacillati</taxon>
        <taxon>Bacillota</taxon>
        <taxon>Clostridia</taxon>
        <taxon>Lachnospirales</taxon>
        <taxon>Lachnospiraceae</taxon>
        <taxon>Otoolea</taxon>
    </lineage>
</organism>